<dbReference type="EMBL" id="JAGJCF010000001">
    <property type="protein sequence ID" value="MBP0614093.1"/>
    <property type="molecule type" value="Genomic_DNA"/>
</dbReference>
<gene>
    <name evidence="2" type="ORF">J6595_00635</name>
</gene>
<comment type="caution">
    <text evidence="2">The sequence shown here is derived from an EMBL/GenBank/DDBJ whole genome shotgun (WGS) entry which is preliminary data.</text>
</comment>
<organism evidence="2 3">
    <name type="scientific">Jiella mangrovi</name>
    <dbReference type="NCBI Taxonomy" id="2821407"/>
    <lineage>
        <taxon>Bacteria</taxon>
        <taxon>Pseudomonadati</taxon>
        <taxon>Pseudomonadota</taxon>
        <taxon>Alphaproteobacteria</taxon>
        <taxon>Hyphomicrobiales</taxon>
        <taxon>Aurantimonadaceae</taxon>
        <taxon>Jiella</taxon>
    </lineage>
</organism>
<sequence>MSNALPARDQSMDEILASIRRIIETGDERLARQASTLDALAKGTGDLQPLDEGSSRTLPQMASQADEVANARLRAEKLATVTDFEADETPEPASQVSEAARVSANAPRSIRRPAPESAEALPEWPQAVAANDRYVEVAADMFVDEFDEEGFADELLLGAIAGDVEAAPEAEPADPEVETASEDREVTPQARFDVLSAAFDQEPDDKPVAGPLDEGMRVAHALISQEAGERVAASFSDLASAIRDEHLSDVDAIVREVMRPMLQEWLDENLPRLVESLVREEIERIARGSKR</sequence>
<evidence type="ECO:0000313" key="3">
    <source>
        <dbReference type="Proteomes" id="UP000678276"/>
    </source>
</evidence>
<reference evidence="2 3" key="1">
    <citation type="submission" date="2021-04" db="EMBL/GenBank/DDBJ databases">
        <title>Whole genome sequence of Jiella sp. KSK16Y-1.</title>
        <authorList>
            <person name="Tuo L."/>
        </authorList>
    </citation>
    <scope>NUCLEOTIDE SEQUENCE [LARGE SCALE GENOMIC DNA]</scope>
    <source>
        <strain evidence="2 3">KSK16Y-1</strain>
    </source>
</reference>
<keyword evidence="3" id="KW-1185">Reference proteome</keyword>
<evidence type="ECO:0000256" key="1">
    <source>
        <dbReference type="SAM" id="MobiDB-lite"/>
    </source>
</evidence>
<feature type="region of interest" description="Disordered" evidence="1">
    <location>
        <begin position="86"/>
        <end position="118"/>
    </location>
</feature>
<feature type="compositionally biased region" description="Acidic residues" evidence="1">
    <location>
        <begin position="167"/>
        <end position="180"/>
    </location>
</feature>
<dbReference type="InterPro" id="IPR019632">
    <property type="entry name" value="DUF2497"/>
</dbReference>
<name>A0ABS4BBG5_9HYPH</name>
<feature type="region of interest" description="Disordered" evidence="1">
    <location>
        <begin position="167"/>
        <end position="187"/>
    </location>
</feature>
<protein>
    <submittedName>
        <fullName evidence="2">DUF2497 domain-containing protein</fullName>
    </submittedName>
</protein>
<evidence type="ECO:0000313" key="2">
    <source>
        <dbReference type="EMBL" id="MBP0614093.1"/>
    </source>
</evidence>
<dbReference type="Pfam" id="PF10691">
    <property type="entry name" value="DUF2497"/>
    <property type="match status" value="1"/>
</dbReference>
<accession>A0ABS4BBG5</accession>
<dbReference type="Proteomes" id="UP000678276">
    <property type="component" value="Unassembled WGS sequence"/>
</dbReference>
<proteinExistence type="predicted"/>